<proteinExistence type="predicted"/>
<keyword evidence="1" id="KW-0812">Transmembrane</keyword>
<keyword evidence="1" id="KW-0472">Membrane</keyword>
<dbReference type="EMBL" id="FRAF01000020">
    <property type="protein sequence ID" value="SHK70284.1"/>
    <property type="molecule type" value="Genomic_DNA"/>
</dbReference>
<gene>
    <name evidence="2" type="ORF">SAMN05443507_12033</name>
</gene>
<keyword evidence="1" id="KW-1133">Transmembrane helix</keyword>
<dbReference type="Proteomes" id="UP000184016">
    <property type="component" value="Unassembled WGS sequence"/>
</dbReference>
<organism evidence="2 3">
    <name type="scientific">Alicyclobacillus tolerans</name>
    <dbReference type="NCBI Taxonomy" id="90970"/>
    <lineage>
        <taxon>Bacteria</taxon>
        <taxon>Bacillati</taxon>
        <taxon>Bacillota</taxon>
        <taxon>Bacilli</taxon>
        <taxon>Bacillales</taxon>
        <taxon>Alicyclobacillaceae</taxon>
        <taxon>Alicyclobacillus</taxon>
    </lineage>
</organism>
<feature type="transmembrane region" description="Helical" evidence="1">
    <location>
        <begin position="6"/>
        <end position="30"/>
    </location>
</feature>
<accession>A0A1M6UM17</accession>
<dbReference type="RefSeq" id="WP_072874713.1">
    <property type="nucleotide sequence ID" value="NZ_FRAF01000020.1"/>
</dbReference>
<evidence type="ECO:0008006" key="4">
    <source>
        <dbReference type="Google" id="ProtNLM"/>
    </source>
</evidence>
<dbReference type="AlphaFoldDB" id="A0A1M6UM17"/>
<protein>
    <recommendedName>
        <fullName evidence="4">Copper resistance protein D</fullName>
    </recommendedName>
</protein>
<feature type="transmembrane region" description="Helical" evidence="1">
    <location>
        <begin position="51"/>
        <end position="73"/>
    </location>
</feature>
<keyword evidence="3" id="KW-1185">Reference proteome</keyword>
<evidence type="ECO:0000313" key="2">
    <source>
        <dbReference type="EMBL" id="SHK70284.1"/>
    </source>
</evidence>
<sequence length="142" mass="15884">MSHLFFFFHIVGIILWLGGLATIGLLLFFMRRESNTIKSQVLPVVVRNITRITHIGAGFLLLGGVPLLFLIPHDKLSQFWVQYMGGVGILVVLISLFMLTNTSKEITVSGANTSRALRAYLQWLFVILLLSLSVLVVVIFKL</sequence>
<evidence type="ECO:0000313" key="3">
    <source>
        <dbReference type="Proteomes" id="UP000184016"/>
    </source>
</evidence>
<reference evidence="3" key="1">
    <citation type="submission" date="2016-11" db="EMBL/GenBank/DDBJ databases">
        <authorList>
            <person name="Varghese N."/>
            <person name="Submissions S."/>
        </authorList>
    </citation>
    <scope>NUCLEOTIDE SEQUENCE [LARGE SCALE GENOMIC DNA]</scope>
    <source>
        <strain evidence="3">USBA-503</strain>
    </source>
</reference>
<name>A0A1M6UM17_9BACL</name>
<feature type="transmembrane region" description="Helical" evidence="1">
    <location>
        <begin position="120"/>
        <end position="140"/>
    </location>
</feature>
<evidence type="ECO:0000256" key="1">
    <source>
        <dbReference type="SAM" id="Phobius"/>
    </source>
</evidence>
<feature type="transmembrane region" description="Helical" evidence="1">
    <location>
        <begin position="79"/>
        <end position="99"/>
    </location>
</feature>